<dbReference type="PANTHER" id="PTHR31109">
    <property type="entry name" value="PROTEIN FAM207A"/>
    <property type="match status" value="1"/>
</dbReference>
<dbReference type="EMBL" id="CAADRP010001619">
    <property type="protein sequence ID" value="VFU45457.1"/>
    <property type="molecule type" value="Genomic_DNA"/>
</dbReference>
<dbReference type="PANTHER" id="PTHR31109:SF2">
    <property type="entry name" value="RIBOSOME BIOGENESIS PROTEIN SLX9 HOMOLOG"/>
    <property type="match status" value="1"/>
</dbReference>
<evidence type="ECO:0000313" key="2">
    <source>
        <dbReference type="EMBL" id="VFU26234.1"/>
    </source>
</evidence>
<dbReference type="EMBL" id="CAADRP010000280">
    <property type="protein sequence ID" value="VFU26234.1"/>
    <property type="molecule type" value="Genomic_DNA"/>
</dbReference>
<protein>
    <submittedName>
        <fullName evidence="2">Uncharacterized protein</fullName>
    </submittedName>
</protein>
<evidence type="ECO:0000313" key="3">
    <source>
        <dbReference type="EMBL" id="VFU45457.1"/>
    </source>
</evidence>
<accession>A0A6N2KF30</accession>
<dbReference type="AlphaFoldDB" id="A0A6N2KF30"/>
<sequence length="116" mass="13106">MNSLAISLLARYTCQRTKLRSRQKKLKAHELSSLTEFLPELKPPRQSKPASEFKLNSKSRQKLMRADPLGSIHQHSQSTQPVAEEKPKKLKASAASQSTLEVQGPSHKRVIAFKFK</sequence>
<evidence type="ECO:0000256" key="1">
    <source>
        <dbReference type="SAM" id="MobiDB-lite"/>
    </source>
</evidence>
<gene>
    <name evidence="3" type="ORF">SVIM_LOCUS284352</name>
    <name evidence="2" type="ORF">SVIM_LOCUS67116</name>
</gene>
<name>A0A6N2KF30_SALVM</name>
<reference evidence="2" key="1">
    <citation type="submission" date="2019-03" db="EMBL/GenBank/DDBJ databases">
        <authorList>
            <person name="Mank J."/>
            <person name="Almeida P."/>
        </authorList>
    </citation>
    <scope>NUCLEOTIDE SEQUENCE</scope>
    <source>
        <strain evidence="2">78183</strain>
    </source>
</reference>
<feature type="region of interest" description="Disordered" evidence="1">
    <location>
        <begin position="37"/>
        <end position="103"/>
    </location>
</feature>
<proteinExistence type="predicted"/>
<organism evidence="2">
    <name type="scientific">Salix viminalis</name>
    <name type="common">Common osier</name>
    <name type="synonym">Basket willow</name>
    <dbReference type="NCBI Taxonomy" id="40686"/>
    <lineage>
        <taxon>Eukaryota</taxon>
        <taxon>Viridiplantae</taxon>
        <taxon>Streptophyta</taxon>
        <taxon>Embryophyta</taxon>
        <taxon>Tracheophyta</taxon>
        <taxon>Spermatophyta</taxon>
        <taxon>Magnoliopsida</taxon>
        <taxon>eudicotyledons</taxon>
        <taxon>Gunneridae</taxon>
        <taxon>Pentapetalae</taxon>
        <taxon>rosids</taxon>
        <taxon>fabids</taxon>
        <taxon>Malpighiales</taxon>
        <taxon>Salicaceae</taxon>
        <taxon>Saliceae</taxon>
        <taxon>Salix</taxon>
    </lineage>
</organism>